<sequence length="314" mass="34982">MFSASSSSSELEIADDASVEYAALAYERVRREHAQQRYLKIREEYEVACIARERLRLVVQSHNHTLRLLQGVVGELKAIVDLTLGDGFSVRESTVTAAEMLLASSCAERAECRLVTLLGHEQRQREVVRAAASPATGPSWVSPGLLSDSQAQVPVSSPSQTNMLRPLLLFYELRLDYATLLGRERLPLFSKLACAQRLMSNSSESATIACERADPPSASIVQQYRVQVEDARAALAQARSYQPLLKYRLHELNRMLNRSVPVHIGIGVYVDAVVAEEIRAQLRRELAVGCLTLLRILCENGRDAFDHRGRLRAL</sequence>
<dbReference type="EMBL" id="BLBS01000037">
    <property type="protein sequence ID" value="GET89709.1"/>
    <property type="molecule type" value="Genomic_DNA"/>
</dbReference>
<reference evidence="1" key="1">
    <citation type="submission" date="2019-11" db="EMBL/GenBank/DDBJ databases">
        <title>Leishmania tarentolae CDS.</title>
        <authorList>
            <person name="Goto Y."/>
            <person name="Yamagishi J."/>
        </authorList>
    </citation>
    <scope>NUCLEOTIDE SEQUENCE [LARGE SCALE GENOMIC DNA]</scope>
    <source>
        <strain evidence="1">Parrot Tar II</strain>
    </source>
</reference>
<dbReference type="OrthoDB" id="264734at2759"/>
<gene>
    <name evidence="1" type="ORF">LtaPh_2706500</name>
</gene>
<name>A0A640KQF3_LEITA</name>
<protein>
    <submittedName>
        <fullName evidence="1">Uncharacterized protein</fullName>
    </submittedName>
</protein>
<dbReference type="VEuPathDB" id="TriTrypDB:LtaPh_2706500"/>
<proteinExistence type="predicted"/>
<evidence type="ECO:0000313" key="2">
    <source>
        <dbReference type="Proteomes" id="UP000419144"/>
    </source>
</evidence>
<evidence type="ECO:0000313" key="1">
    <source>
        <dbReference type="EMBL" id="GET89709.1"/>
    </source>
</evidence>
<comment type="caution">
    <text evidence="1">The sequence shown here is derived from an EMBL/GenBank/DDBJ whole genome shotgun (WGS) entry which is preliminary data.</text>
</comment>
<keyword evidence="2" id="KW-1185">Reference proteome</keyword>
<dbReference type="Proteomes" id="UP000419144">
    <property type="component" value="Unassembled WGS sequence"/>
</dbReference>
<accession>A0A640KQF3</accession>
<organism evidence="1 2">
    <name type="scientific">Leishmania tarentolae</name>
    <name type="common">Sauroleishmania tarentolae</name>
    <dbReference type="NCBI Taxonomy" id="5689"/>
    <lineage>
        <taxon>Eukaryota</taxon>
        <taxon>Discoba</taxon>
        <taxon>Euglenozoa</taxon>
        <taxon>Kinetoplastea</taxon>
        <taxon>Metakinetoplastina</taxon>
        <taxon>Trypanosomatida</taxon>
        <taxon>Trypanosomatidae</taxon>
        <taxon>Leishmaniinae</taxon>
        <taxon>Leishmania</taxon>
        <taxon>lizard Leishmania</taxon>
    </lineage>
</organism>
<dbReference type="AlphaFoldDB" id="A0A640KQF3"/>